<dbReference type="RefSeq" id="WP_175129166.1">
    <property type="nucleotide sequence ID" value="NZ_CADILD010000002.1"/>
</dbReference>
<evidence type="ECO:0000313" key="2">
    <source>
        <dbReference type="Proteomes" id="UP000494105"/>
    </source>
</evidence>
<evidence type="ECO:0008006" key="3">
    <source>
        <dbReference type="Google" id="ProtNLM"/>
    </source>
</evidence>
<dbReference type="InterPro" id="IPR038666">
    <property type="entry name" value="SSP1_head-tail_sf"/>
</dbReference>
<dbReference type="AlphaFoldDB" id="A0A6S7DG47"/>
<dbReference type="NCBIfam" id="TIGR01563">
    <property type="entry name" value="gp16_SPP1"/>
    <property type="match status" value="1"/>
</dbReference>
<accession>A0A6S7DG47</accession>
<dbReference type="InterPro" id="IPR008767">
    <property type="entry name" value="Phage_SPP1_head-tail_adaptor"/>
</dbReference>
<proteinExistence type="predicted"/>
<sequence length="110" mass="12141">MLRAGKLNTRISIRRQEQVKTGGGQLVGQWVEHAAIWADVRFPSGSATIKAGTDVSLVRASIRIRFREDIRTDMRIVTSGMMFDVQAVLPDLSGREYVDLVCQSIPGGKP</sequence>
<evidence type="ECO:0000313" key="1">
    <source>
        <dbReference type="EMBL" id="CAB3889793.1"/>
    </source>
</evidence>
<dbReference type="EMBL" id="CADILD010000002">
    <property type="protein sequence ID" value="CAB3889793.1"/>
    <property type="molecule type" value="Genomic_DNA"/>
</dbReference>
<dbReference type="Proteomes" id="UP000494105">
    <property type="component" value="Unassembled WGS sequence"/>
</dbReference>
<dbReference type="Gene3D" id="2.40.10.270">
    <property type="entry name" value="Bacteriophage SPP1 head-tail adaptor protein"/>
    <property type="match status" value="1"/>
</dbReference>
<dbReference type="Pfam" id="PF05521">
    <property type="entry name" value="Phage_HCP"/>
    <property type="match status" value="1"/>
</dbReference>
<protein>
    <recommendedName>
        <fullName evidence="3">Head-tail adaptor protein</fullName>
    </recommendedName>
</protein>
<name>A0A6S7DG47_9BURK</name>
<gene>
    <name evidence="1" type="ORF">LMG1861_03740</name>
</gene>
<organism evidence="1 2">
    <name type="scientific">Achromobacter piechaudii</name>
    <dbReference type="NCBI Taxonomy" id="72556"/>
    <lineage>
        <taxon>Bacteria</taxon>
        <taxon>Pseudomonadati</taxon>
        <taxon>Pseudomonadota</taxon>
        <taxon>Betaproteobacteria</taxon>
        <taxon>Burkholderiales</taxon>
        <taxon>Alcaligenaceae</taxon>
        <taxon>Achromobacter</taxon>
    </lineage>
</organism>
<reference evidence="1 2" key="1">
    <citation type="submission" date="2020-04" db="EMBL/GenBank/DDBJ databases">
        <authorList>
            <person name="De Canck E."/>
        </authorList>
    </citation>
    <scope>NUCLEOTIDE SEQUENCE [LARGE SCALE GENOMIC DNA]</scope>
    <source>
        <strain evidence="1 2">LMG 1861</strain>
    </source>
</reference>